<dbReference type="InterPro" id="IPR002110">
    <property type="entry name" value="Ankyrin_rpt"/>
</dbReference>
<dbReference type="InterPro" id="IPR035984">
    <property type="entry name" value="Acyl-CoA-binding_sf"/>
</dbReference>
<proteinExistence type="predicted"/>
<feature type="domain" description="ACB" evidence="6">
    <location>
        <begin position="11"/>
        <end position="96"/>
    </location>
</feature>
<dbReference type="Proteomes" id="UP000515204">
    <property type="component" value="Unplaced"/>
</dbReference>
<dbReference type="GO" id="GO:0000062">
    <property type="term" value="F:fatty-acyl-CoA binding"/>
    <property type="evidence" value="ECO:0007669"/>
    <property type="project" value="InterPro"/>
</dbReference>
<gene>
    <name evidence="8" type="primary">LOC106747878</name>
</gene>
<dbReference type="GeneID" id="106747878"/>
<evidence type="ECO:0000256" key="5">
    <source>
        <dbReference type="PROSITE-ProRule" id="PRU00023"/>
    </source>
</evidence>
<dbReference type="OrthoDB" id="10254927at2759"/>
<dbReference type="InterPro" id="IPR000582">
    <property type="entry name" value="Acyl-CoA-binding_protein"/>
</dbReference>
<evidence type="ECO:0000313" key="8">
    <source>
        <dbReference type="RefSeq" id="XP_014481346.1"/>
    </source>
</evidence>
<keyword evidence="4" id="KW-0446">Lipid-binding</keyword>
<dbReference type="InterPro" id="IPR036770">
    <property type="entry name" value="Ankyrin_rpt-contain_sf"/>
</dbReference>
<dbReference type="SUPFAM" id="SSF48403">
    <property type="entry name" value="Ankyrin repeat"/>
    <property type="match status" value="1"/>
</dbReference>
<keyword evidence="2" id="KW-0677">Repeat</keyword>
<dbReference type="PRINTS" id="PR00689">
    <property type="entry name" value="ACOABINDINGP"/>
</dbReference>
<keyword evidence="7" id="KW-1185">Reference proteome</keyword>
<dbReference type="PANTHER" id="PTHR24119:SF0">
    <property type="entry name" value="ACYL-COA-BINDING DOMAIN-CONTAINING PROTEIN 6"/>
    <property type="match status" value="1"/>
</dbReference>
<dbReference type="PROSITE" id="PS50297">
    <property type="entry name" value="ANK_REP_REGION"/>
    <property type="match status" value="2"/>
</dbReference>
<dbReference type="KEGG" id="dqu:106747878"/>
<feature type="repeat" description="ANK" evidence="5">
    <location>
        <begin position="188"/>
        <end position="220"/>
    </location>
</feature>
<evidence type="ECO:0000313" key="7">
    <source>
        <dbReference type="Proteomes" id="UP000515204"/>
    </source>
</evidence>
<dbReference type="Pfam" id="PF00887">
    <property type="entry name" value="ACBP"/>
    <property type="match status" value="1"/>
</dbReference>
<organism evidence="7 8">
    <name type="scientific">Dinoponera quadriceps</name>
    <name type="common">South American ant</name>
    <dbReference type="NCBI Taxonomy" id="609295"/>
    <lineage>
        <taxon>Eukaryota</taxon>
        <taxon>Metazoa</taxon>
        <taxon>Ecdysozoa</taxon>
        <taxon>Arthropoda</taxon>
        <taxon>Hexapoda</taxon>
        <taxon>Insecta</taxon>
        <taxon>Pterygota</taxon>
        <taxon>Neoptera</taxon>
        <taxon>Endopterygota</taxon>
        <taxon>Hymenoptera</taxon>
        <taxon>Apocrita</taxon>
        <taxon>Aculeata</taxon>
        <taxon>Formicoidea</taxon>
        <taxon>Formicidae</taxon>
        <taxon>Ponerinae</taxon>
        <taxon>Ponerini</taxon>
        <taxon>Dinoponera</taxon>
    </lineage>
</organism>
<dbReference type="SUPFAM" id="SSF47027">
    <property type="entry name" value="Acyl-CoA binding protein"/>
    <property type="match status" value="1"/>
</dbReference>
<dbReference type="PROSITE" id="PS50088">
    <property type="entry name" value="ANK_REPEAT"/>
    <property type="match status" value="2"/>
</dbReference>
<dbReference type="InterPro" id="IPR014352">
    <property type="entry name" value="FERM/acyl-CoA-bd_prot_sf"/>
</dbReference>
<dbReference type="PROSITE" id="PS51228">
    <property type="entry name" value="ACB_2"/>
    <property type="match status" value="1"/>
</dbReference>
<dbReference type="SMART" id="SM00248">
    <property type="entry name" value="ANK"/>
    <property type="match status" value="2"/>
</dbReference>
<sequence>MAECESNVTDLEDRFNRASKYMQSLVWDLDADKLLTLYGLYKQATVGPCDISRPNWYQMQAVRKYEAWKKLEDMSQKIAMANYIDIIARLNPSWEEEAKFDESRGWTSVSKLPNTDAALKDTEKTFLDWLKEGNEARVREMVSKEPGLAEWKDEVGLLPIHWAADRGHVGILKFLVEQGADLNSLDLEEQTPLHYAACCGHVEAVRYLLSIGADTSKKNGDGMTPKDIAIDATKDLFC</sequence>
<dbReference type="RefSeq" id="XP_014481346.1">
    <property type="nucleotide sequence ID" value="XM_014625860.1"/>
</dbReference>
<dbReference type="Pfam" id="PF12796">
    <property type="entry name" value="Ank_2"/>
    <property type="match status" value="1"/>
</dbReference>
<evidence type="ECO:0000259" key="6">
    <source>
        <dbReference type="PROSITE" id="PS51228"/>
    </source>
</evidence>
<protein>
    <recommendedName>
        <fullName evidence="1">Acyl-CoA-binding domain-containing protein 6</fullName>
    </recommendedName>
</protein>
<dbReference type="Gene3D" id="1.25.40.20">
    <property type="entry name" value="Ankyrin repeat-containing domain"/>
    <property type="match status" value="1"/>
</dbReference>
<dbReference type="PANTHER" id="PTHR24119">
    <property type="entry name" value="ACYL-COA-BINDING DOMAIN-CONTAINING PROTEIN 6"/>
    <property type="match status" value="1"/>
</dbReference>
<evidence type="ECO:0000256" key="2">
    <source>
        <dbReference type="ARBA" id="ARBA00022737"/>
    </source>
</evidence>
<dbReference type="Gene3D" id="1.20.80.10">
    <property type="match status" value="1"/>
</dbReference>
<reference evidence="8" key="1">
    <citation type="submission" date="2025-08" db="UniProtKB">
        <authorList>
            <consortium name="RefSeq"/>
        </authorList>
    </citation>
    <scope>IDENTIFICATION</scope>
</reference>
<evidence type="ECO:0000256" key="1">
    <source>
        <dbReference type="ARBA" id="ARBA00018419"/>
    </source>
</evidence>
<accession>A0A6P3XSE9</accession>
<dbReference type="AlphaFoldDB" id="A0A6P3XSE9"/>
<name>A0A6P3XSE9_DINQU</name>
<evidence type="ECO:0000256" key="4">
    <source>
        <dbReference type="ARBA" id="ARBA00023121"/>
    </source>
</evidence>
<evidence type="ECO:0000256" key="3">
    <source>
        <dbReference type="ARBA" id="ARBA00023043"/>
    </source>
</evidence>
<keyword evidence="3 5" id="KW-0040">ANK repeat</keyword>
<feature type="repeat" description="ANK" evidence="5">
    <location>
        <begin position="155"/>
        <end position="187"/>
    </location>
</feature>